<reference evidence="1" key="2">
    <citation type="journal article" date="2007" name="Science">
        <title>Genome sequence of Aedes aegypti, a major arbovirus vector.</title>
        <authorList>
            <person name="Nene V."/>
            <person name="Wortman J.R."/>
            <person name="Lawson D."/>
            <person name="Haas B."/>
            <person name="Kodira C."/>
            <person name="Tu Z.J."/>
            <person name="Loftus B."/>
            <person name="Xi Z."/>
            <person name="Megy K."/>
            <person name="Grabherr M."/>
            <person name="Ren Q."/>
            <person name="Zdobnov E.M."/>
            <person name="Lobo N.F."/>
            <person name="Campbell K.S."/>
            <person name="Brown S.E."/>
            <person name="Bonaldo M.F."/>
            <person name="Zhu J."/>
            <person name="Sinkins S.P."/>
            <person name="Hogenkamp D.G."/>
            <person name="Amedeo P."/>
            <person name="Arensburger P."/>
            <person name="Atkinson P.W."/>
            <person name="Bidwell S."/>
            <person name="Biedler J."/>
            <person name="Birney E."/>
            <person name="Bruggner R.V."/>
            <person name="Costas J."/>
            <person name="Coy M.R."/>
            <person name="Crabtree J."/>
            <person name="Crawford M."/>
            <person name="Debruyn B."/>
            <person name="Decaprio D."/>
            <person name="Eiglmeier K."/>
            <person name="Eisenstadt E."/>
            <person name="El-Dorry H."/>
            <person name="Gelbart W.M."/>
            <person name="Gomes S.L."/>
            <person name="Hammond M."/>
            <person name="Hannick L.I."/>
            <person name="Hogan J.R."/>
            <person name="Holmes M.H."/>
            <person name="Jaffe D."/>
            <person name="Johnston J.S."/>
            <person name="Kennedy R.C."/>
            <person name="Koo H."/>
            <person name="Kravitz S."/>
            <person name="Kriventseva E.V."/>
            <person name="Kulp D."/>
            <person name="Labutti K."/>
            <person name="Lee E."/>
            <person name="Li S."/>
            <person name="Lovin D.D."/>
            <person name="Mao C."/>
            <person name="Mauceli E."/>
            <person name="Menck C.F."/>
            <person name="Miller J.R."/>
            <person name="Montgomery P."/>
            <person name="Mori A."/>
            <person name="Nascimento A.L."/>
            <person name="Naveira H.F."/>
            <person name="Nusbaum C."/>
            <person name="O'leary S."/>
            <person name="Orvis J."/>
            <person name="Pertea M."/>
            <person name="Quesneville H."/>
            <person name="Reidenbach K.R."/>
            <person name="Rogers Y.H."/>
            <person name="Roth C.W."/>
            <person name="Schneider J.R."/>
            <person name="Schatz M."/>
            <person name="Shumway M."/>
            <person name="Stanke M."/>
            <person name="Stinson E.O."/>
            <person name="Tubio J.M."/>
            <person name="Vanzee J.P."/>
            <person name="Verjovski-Almeida S."/>
            <person name="Werner D."/>
            <person name="White O."/>
            <person name="Wyder S."/>
            <person name="Zeng Q."/>
            <person name="Zhao Q."/>
            <person name="Zhao Y."/>
            <person name="Hill C.A."/>
            <person name="Raikhel A.S."/>
            <person name="Soares M.B."/>
            <person name="Knudson D.L."/>
            <person name="Lee N.H."/>
            <person name="Galagan J."/>
            <person name="Salzberg S.L."/>
            <person name="Paulsen I.T."/>
            <person name="Dimopoulos G."/>
            <person name="Collins F.H."/>
            <person name="Birren B."/>
            <person name="Fraser-Liggett C.M."/>
            <person name="Severson D.W."/>
        </authorList>
    </citation>
    <scope>NUCLEOTIDE SEQUENCE [LARGE SCALE GENOMIC DNA]</scope>
    <source>
        <strain evidence="1">Liverpool</strain>
    </source>
</reference>
<gene>
    <name evidence="1" type="ORF">AaeL_AAEL004801</name>
</gene>
<dbReference type="PaxDb" id="7159-AAEL004801-PA"/>
<accession>Q17BW1</accession>
<dbReference type="HOGENOM" id="CLU_2485125_0_0_1"/>
<proteinExistence type="predicted"/>
<reference evidence="1" key="1">
    <citation type="submission" date="2005-10" db="EMBL/GenBank/DDBJ databases">
        <authorList>
            <person name="Loftus B.J."/>
            <person name="Nene V.M."/>
            <person name="Hannick L.I."/>
            <person name="Bidwell S."/>
            <person name="Haas B."/>
            <person name="Amedeo P."/>
            <person name="Orvis J."/>
            <person name="Wortman J.R."/>
            <person name="White O.R."/>
            <person name="Salzberg S."/>
            <person name="Shumway M."/>
            <person name="Koo H."/>
            <person name="Zhao Y."/>
            <person name="Holmes M."/>
            <person name="Miller J."/>
            <person name="Schatz M."/>
            <person name="Pop M."/>
            <person name="Pai G."/>
            <person name="Utterback T."/>
            <person name="Rogers Y.-H."/>
            <person name="Kravitz S."/>
            <person name="Fraser C.M."/>
        </authorList>
    </citation>
    <scope>NUCLEOTIDE SEQUENCE</scope>
    <source>
        <strain evidence="1">Liverpool</strain>
    </source>
</reference>
<dbReference type="EMBL" id="CH477315">
    <property type="protein sequence ID" value="EAT43792.1"/>
    <property type="molecule type" value="Genomic_DNA"/>
</dbReference>
<protein>
    <submittedName>
        <fullName evidence="1">AAEL004801-PA</fullName>
    </submittedName>
</protein>
<dbReference type="Proteomes" id="UP000682892">
    <property type="component" value="Chromosome 1"/>
</dbReference>
<organism evidence="1 2">
    <name type="scientific">Aedes aegypti</name>
    <name type="common">Yellowfever mosquito</name>
    <name type="synonym">Culex aegypti</name>
    <dbReference type="NCBI Taxonomy" id="7159"/>
    <lineage>
        <taxon>Eukaryota</taxon>
        <taxon>Metazoa</taxon>
        <taxon>Ecdysozoa</taxon>
        <taxon>Arthropoda</taxon>
        <taxon>Hexapoda</taxon>
        <taxon>Insecta</taxon>
        <taxon>Pterygota</taxon>
        <taxon>Neoptera</taxon>
        <taxon>Endopterygota</taxon>
        <taxon>Diptera</taxon>
        <taxon>Nematocera</taxon>
        <taxon>Culicoidea</taxon>
        <taxon>Culicidae</taxon>
        <taxon>Culicinae</taxon>
        <taxon>Aedini</taxon>
        <taxon>Aedes</taxon>
        <taxon>Stegomyia</taxon>
    </lineage>
</organism>
<sequence length="87" mass="10329">MRTGIINHYVLFYTRLVAESSLSTDNRSRPTPDKSCTSANLIRPHSIRYDFYGIICNREEINHLLAKYSKHPREYTRLYMNLRHAKL</sequence>
<evidence type="ECO:0000313" key="1">
    <source>
        <dbReference type="EMBL" id="EAT43792.1"/>
    </source>
</evidence>
<evidence type="ECO:0000313" key="2">
    <source>
        <dbReference type="Proteomes" id="UP000682892"/>
    </source>
</evidence>
<name>Q17BW1_AEDAE</name>
<dbReference type="AlphaFoldDB" id="Q17BW1"/>
<reference evidence="1" key="3">
    <citation type="submission" date="2012-09" db="EMBL/GenBank/DDBJ databases">
        <authorList>
            <consortium name="VectorBase"/>
        </authorList>
    </citation>
    <scope>NUCLEOTIDE SEQUENCE</scope>
    <source>
        <strain evidence="1">Liverpool</strain>
    </source>
</reference>